<evidence type="ECO:0000313" key="3">
    <source>
        <dbReference type="Proteomes" id="UP000675653"/>
    </source>
</evidence>
<name>A0ABS5GWT1_9GAMM</name>
<evidence type="ECO:0000259" key="1">
    <source>
        <dbReference type="Pfam" id="PF26078"/>
    </source>
</evidence>
<gene>
    <name evidence="2" type="ORF">KAT72_22190</name>
</gene>
<dbReference type="InterPro" id="IPR006521">
    <property type="entry name" value="Tail_protein_I"/>
</dbReference>
<dbReference type="Proteomes" id="UP000675653">
    <property type="component" value="Unassembled WGS sequence"/>
</dbReference>
<dbReference type="Pfam" id="PF26078">
    <property type="entry name" value="Baseplate_J_M"/>
    <property type="match status" value="1"/>
</dbReference>
<dbReference type="Pfam" id="PF09684">
    <property type="entry name" value="Tail_P2_I"/>
    <property type="match status" value="1"/>
</dbReference>
<dbReference type="InterPro" id="IPR058531">
    <property type="entry name" value="Baseplate_J_M"/>
</dbReference>
<comment type="caution">
    <text evidence="2">The sequence shown here is derived from an EMBL/GenBank/DDBJ whole genome shotgun (WGS) entry which is preliminary data.</text>
</comment>
<dbReference type="NCBIfam" id="TIGR01634">
    <property type="entry name" value="tail_P2_I"/>
    <property type="match status" value="1"/>
</dbReference>
<feature type="domain" description="Baseplate J-like central" evidence="1">
    <location>
        <begin position="137"/>
        <end position="208"/>
    </location>
</feature>
<proteinExistence type="predicted"/>
<evidence type="ECO:0000313" key="2">
    <source>
        <dbReference type="EMBL" id="MBR7631614.1"/>
    </source>
</evidence>
<dbReference type="EMBL" id="JAGRZL010000117">
    <property type="protein sequence ID" value="MBR7631614.1"/>
    <property type="molecule type" value="Genomic_DNA"/>
</dbReference>
<dbReference type="RefSeq" id="WP_212514957.1">
    <property type="nucleotide sequence ID" value="NZ_CAWQDX010000021.1"/>
</dbReference>
<accession>A0ABS5GWT1</accession>
<protein>
    <submittedName>
        <fullName evidence="2">Phage tail protein I</fullName>
    </submittedName>
</protein>
<organism evidence="2 3">
    <name type="scientific">Aeromonas popoffii</name>
    <dbReference type="NCBI Taxonomy" id="70856"/>
    <lineage>
        <taxon>Bacteria</taxon>
        <taxon>Pseudomonadati</taxon>
        <taxon>Pseudomonadota</taxon>
        <taxon>Gammaproteobacteria</taxon>
        <taxon>Aeromonadales</taxon>
        <taxon>Aeromonadaceae</taxon>
        <taxon>Aeromonas</taxon>
    </lineage>
</organism>
<sequence length="427" mass="46353">MSTITLSQLPQPDVLEALDFETILAERKAYFVSLYPTEQQAAIAATLDLESEPITKLLQENAYRELILRQRINEAAVANMLAWAKGADLDNLAANWNVKRLTIQPGDPSATPPVPEIKEDDAALSLRALMAWDGLSAAGPTGAYEYFALSADGKVADAKGSSPAPAQALVTILSTEGNGAADAALIAKVTAALNGENVRPVADRLTVQSAGIINYTMSALLPPSTSRAERHLATTGAQAQQLPFLLRTLWSPWTCPAHLLPYLAASWSVDRWDDKWPEDTKRQVIANSYFVHSRKGTIGAIRRVVEPLGFLIRVLEWWQETPNATPGTFKLDIGVLDTGITEAMYQELERLIADAKPMTRHLTGLAISMETRSPLYLGAACYLGDELTIYPYTSAAIEISGPQWHGGITHTIDTLTIRPQQTGGAHS</sequence>
<dbReference type="InterPro" id="IPR052726">
    <property type="entry name" value="Phage_Baseplate_Hub"/>
</dbReference>
<keyword evidence="3" id="KW-1185">Reference proteome</keyword>
<dbReference type="PANTHER" id="PTHR35862">
    <property type="entry name" value="FELS-2 PROPHAGE PROTEIN"/>
    <property type="match status" value="1"/>
</dbReference>
<dbReference type="PANTHER" id="PTHR35862:SF1">
    <property type="entry name" value="FELS-2 PROPHAGE PROTEIN"/>
    <property type="match status" value="1"/>
</dbReference>
<reference evidence="2 3" key="1">
    <citation type="submission" date="2021-04" db="EMBL/GenBank/DDBJ databases">
        <title>Draft Genome of Aeromonas popoffii ID682, isolated from a natural water source in Idaho.</title>
        <authorList>
            <person name="Testerman T."/>
            <person name="Graf J."/>
        </authorList>
    </citation>
    <scope>NUCLEOTIDE SEQUENCE [LARGE SCALE GENOMIC DNA]</scope>
    <source>
        <strain evidence="2 3">ID682</strain>
    </source>
</reference>